<dbReference type="EMBL" id="BMJO01000005">
    <property type="protein sequence ID" value="GGE61817.1"/>
    <property type="molecule type" value="Genomic_DNA"/>
</dbReference>
<accession>A0ABQ1SUH3</accession>
<evidence type="ECO:0000313" key="2">
    <source>
        <dbReference type="EMBL" id="GGE61817.1"/>
    </source>
</evidence>
<proteinExistence type="predicted"/>
<comment type="caution">
    <text evidence="2">The sequence shown here is derived from an EMBL/GenBank/DDBJ whole genome shotgun (WGS) entry which is preliminary data.</text>
</comment>
<evidence type="ECO:0008006" key="4">
    <source>
        <dbReference type="Google" id="ProtNLM"/>
    </source>
</evidence>
<sequence>MPMVSNIIKLSLGSLLFTSIFACRNVDENANINSIDTCKFYRYDVGENISNLGCMNCHLASIDEKFDGRGFISFNGLAAIDSLKLFDYAFTKKHKGWYSKTGTFKASRMDT</sequence>
<organism evidence="2 3">
    <name type="scientific">Pedobacter psychrotolerans</name>
    <dbReference type="NCBI Taxonomy" id="1843235"/>
    <lineage>
        <taxon>Bacteria</taxon>
        <taxon>Pseudomonadati</taxon>
        <taxon>Bacteroidota</taxon>
        <taxon>Sphingobacteriia</taxon>
        <taxon>Sphingobacteriales</taxon>
        <taxon>Sphingobacteriaceae</taxon>
        <taxon>Pedobacter</taxon>
    </lineage>
</organism>
<evidence type="ECO:0000256" key="1">
    <source>
        <dbReference type="SAM" id="SignalP"/>
    </source>
</evidence>
<name>A0ABQ1SUH3_9SPHI</name>
<dbReference type="Proteomes" id="UP000622648">
    <property type="component" value="Unassembled WGS sequence"/>
</dbReference>
<keyword evidence="1" id="KW-0732">Signal</keyword>
<feature type="chain" id="PRO_5047164325" description="Cytochrome c domain-containing protein" evidence="1">
    <location>
        <begin position="23"/>
        <end position="111"/>
    </location>
</feature>
<feature type="signal peptide" evidence="1">
    <location>
        <begin position="1"/>
        <end position="22"/>
    </location>
</feature>
<keyword evidence="3" id="KW-1185">Reference proteome</keyword>
<protein>
    <recommendedName>
        <fullName evidence="4">Cytochrome c domain-containing protein</fullName>
    </recommendedName>
</protein>
<reference evidence="3" key="1">
    <citation type="journal article" date="2019" name="Int. J. Syst. Evol. Microbiol.">
        <title>The Global Catalogue of Microorganisms (GCM) 10K type strain sequencing project: providing services to taxonomists for standard genome sequencing and annotation.</title>
        <authorList>
            <consortium name="The Broad Institute Genomics Platform"/>
            <consortium name="The Broad Institute Genome Sequencing Center for Infectious Disease"/>
            <person name="Wu L."/>
            <person name="Ma J."/>
        </authorList>
    </citation>
    <scope>NUCLEOTIDE SEQUENCE [LARGE SCALE GENOMIC DNA]</scope>
    <source>
        <strain evidence="3">CGMCC 1.15644</strain>
    </source>
</reference>
<evidence type="ECO:0000313" key="3">
    <source>
        <dbReference type="Proteomes" id="UP000622648"/>
    </source>
</evidence>
<gene>
    <name evidence="2" type="ORF">GCM10011413_30230</name>
</gene>